<organism evidence="2 3">
    <name type="scientific">Desulfotruncus arcticus DSM 17038</name>
    <dbReference type="NCBI Taxonomy" id="1121424"/>
    <lineage>
        <taxon>Bacteria</taxon>
        <taxon>Bacillati</taxon>
        <taxon>Bacillota</taxon>
        <taxon>Clostridia</taxon>
        <taxon>Eubacteriales</taxon>
        <taxon>Desulfallaceae</taxon>
        <taxon>Desulfotruncus</taxon>
    </lineage>
</organism>
<keyword evidence="1" id="KW-1133">Transmembrane helix</keyword>
<sequence>MNACVKVSAEEVDYREVDSFSYVTFGLSWCIGLLIIMLPYLSLFELIGGTPNDYRLAWVSRVSYFTLGLSLILLNRVTLYQIWRYKNSKKTY</sequence>
<dbReference type="Proteomes" id="UP000199337">
    <property type="component" value="Unassembled WGS sequence"/>
</dbReference>
<evidence type="ECO:0000256" key="1">
    <source>
        <dbReference type="SAM" id="Phobius"/>
    </source>
</evidence>
<evidence type="ECO:0000313" key="3">
    <source>
        <dbReference type="Proteomes" id="UP000199337"/>
    </source>
</evidence>
<keyword evidence="3" id="KW-1185">Reference proteome</keyword>
<feature type="transmembrane region" description="Helical" evidence="1">
    <location>
        <begin position="62"/>
        <end position="83"/>
    </location>
</feature>
<feature type="transmembrane region" description="Helical" evidence="1">
    <location>
        <begin position="20"/>
        <end position="42"/>
    </location>
</feature>
<dbReference type="EMBL" id="FOOX01000014">
    <property type="protein sequence ID" value="SFH02072.1"/>
    <property type="molecule type" value="Genomic_DNA"/>
</dbReference>
<gene>
    <name evidence="2" type="ORF">SAMN05660649_03520</name>
</gene>
<keyword evidence="1" id="KW-0472">Membrane</keyword>
<evidence type="ECO:0000313" key="2">
    <source>
        <dbReference type="EMBL" id="SFH02072.1"/>
    </source>
</evidence>
<dbReference type="STRING" id="341036.SAMN05660649_03520"/>
<dbReference type="AlphaFoldDB" id="A0A1I2WLF8"/>
<accession>A0A1I2WLF8</accession>
<name>A0A1I2WLF8_9FIRM</name>
<protein>
    <submittedName>
        <fullName evidence="2">Uncharacterized protein</fullName>
    </submittedName>
</protein>
<keyword evidence="1" id="KW-0812">Transmembrane</keyword>
<proteinExistence type="predicted"/>
<reference evidence="3" key="1">
    <citation type="submission" date="2016-10" db="EMBL/GenBank/DDBJ databases">
        <authorList>
            <person name="Varghese N."/>
            <person name="Submissions S."/>
        </authorList>
    </citation>
    <scope>NUCLEOTIDE SEQUENCE [LARGE SCALE GENOMIC DNA]</scope>
    <source>
        <strain evidence="3">DSM 17038</strain>
    </source>
</reference>